<accession>A0ACC0U544</accession>
<protein>
    <submittedName>
        <fullName evidence="1">Uncharacterized protein</fullName>
    </submittedName>
</protein>
<evidence type="ECO:0000313" key="1">
    <source>
        <dbReference type="EMBL" id="KAI9463789.1"/>
    </source>
</evidence>
<organism evidence="1 2">
    <name type="scientific">Russula earlei</name>
    <dbReference type="NCBI Taxonomy" id="71964"/>
    <lineage>
        <taxon>Eukaryota</taxon>
        <taxon>Fungi</taxon>
        <taxon>Dikarya</taxon>
        <taxon>Basidiomycota</taxon>
        <taxon>Agaricomycotina</taxon>
        <taxon>Agaricomycetes</taxon>
        <taxon>Russulales</taxon>
        <taxon>Russulaceae</taxon>
        <taxon>Russula</taxon>
    </lineage>
</organism>
<evidence type="ECO:0000313" key="2">
    <source>
        <dbReference type="Proteomes" id="UP001207468"/>
    </source>
</evidence>
<dbReference type="Proteomes" id="UP001207468">
    <property type="component" value="Unassembled WGS sequence"/>
</dbReference>
<proteinExistence type="predicted"/>
<keyword evidence="2" id="KW-1185">Reference proteome</keyword>
<comment type="caution">
    <text evidence="1">The sequence shown here is derived from an EMBL/GenBank/DDBJ whole genome shotgun (WGS) entry which is preliminary data.</text>
</comment>
<sequence length="635" mass="69533">MSYGDSLPDQVVRVANLSDAQADVLSDIRELYRERAALERDYAARLLALAQKALEKKNKKMPLAVVGDDPYKPWNEETLLQSTLENAYTKIIASFVNAQQEHVNLADALSLQVVGVLQAQFYQKVLADRDRIYSDRLKSKVKYDEGCAEVETYRQKQERAQDDKHSGRAARQYQQQVVDMYNAKNIYIISTAVANKVKDRFYTEGLSAIENQHQHLQANYTTHVSTVLHLAQELQLVHCDTLKSQLSAVDSAITSVDPKKDQALFIEHNLRPFSSPADWNFEPCASYYDTEELTIEGGAKIFLQNKLSRSRGKLLELKPLLEEKRKEAEQALSFVDAGSGNPASGSVDAIDGLLDAQHQVTLYETSQSILETEIRIIEAALGGDEGSQRPHSFKGSSFTIPTECGYCATSIWGLSKQGKTCRSCGLSVHSKCELKVAADCSGVRGVRQKITDSESVLSSTPALSRSSSRASSAVAPTASFFTQPTLLATPESDFPVVRVIYDFTPTSPFELGVHEGTSVRIIEEDDGSGWVKVLDEGGSQGLVPASYVESADVPQTPSASIGSPLISGQFVRGLYDYHSQGPDELDVSEGARIELTGGPSGGQNYADGWWEGIDALGRKGIFPSNYVSAHFFSSG</sequence>
<gene>
    <name evidence="1" type="ORF">F5148DRAFT_1286022</name>
</gene>
<name>A0ACC0U544_9AGAM</name>
<reference evidence="1" key="1">
    <citation type="submission" date="2021-03" db="EMBL/GenBank/DDBJ databases">
        <title>Evolutionary priming and transition to the ectomycorrhizal habit in an iconic lineage of mushroom-forming fungi: is preadaptation a requirement?</title>
        <authorList>
            <consortium name="DOE Joint Genome Institute"/>
            <person name="Looney B.P."/>
            <person name="Miyauchi S."/>
            <person name="Morin E."/>
            <person name="Drula E."/>
            <person name="Courty P.E."/>
            <person name="Chicoki N."/>
            <person name="Fauchery L."/>
            <person name="Kohler A."/>
            <person name="Kuo A."/>
            <person name="LaButti K."/>
            <person name="Pangilinan J."/>
            <person name="Lipzen A."/>
            <person name="Riley R."/>
            <person name="Andreopoulos W."/>
            <person name="He G."/>
            <person name="Johnson J."/>
            <person name="Barry K.W."/>
            <person name="Grigoriev I.V."/>
            <person name="Nagy L."/>
            <person name="Hibbett D."/>
            <person name="Henrissat B."/>
            <person name="Matheny P.B."/>
            <person name="Labbe J."/>
            <person name="Martin A.F."/>
        </authorList>
    </citation>
    <scope>NUCLEOTIDE SEQUENCE</scope>
    <source>
        <strain evidence="1">BPL698</strain>
    </source>
</reference>
<dbReference type="EMBL" id="JAGFNK010000154">
    <property type="protein sequence ID" value="KAI9463789.1"/>
    <property type="molecule type" value="Genomic_DNA"/>
</dbReference>